<evidence type="ECO:0000259" key="1">
    <source>
        <dbReference type="Pfam" id="PF09828"/>
    </source>
</evidence>
<dbReference type="EMBL" id="FCNV02000014">
    <property type="protein sequence ID" value="SAL47279.1"/>
    <property type="molecule type" value="Genomic_DNA"/>
</dbReference>
<dbReference type="Pfam" id="PF09828">
    <property type="entry name" value="ChrB_C"/>
    <property type="match status" value="1"/>
</dbReference>
<keyword evidence="4" id="KW-1185">Reference proteome</keyword>
<dbReference type="InterPro" id="IPR046858">
    <property type="entry name" value="ChrB_N"/>
</dbReference>
<organism evidence="3 4">
    <name type="scientific">Caballeronia concitans</name>
    <dbReference type="NCBI Taxonomy" id="1777133"/>
    <lineage>
        <taxon>Bacteria</taxon>
        <taxon>Pseudomonadati</taxon>
        <taxon>Pseudomonadota</taxon>
        <taxon>Betaproteobacteria</taxon>
        <taxon>Burkholderiales</taxon>
        <taxon>Burkholderiaceae</taxon>
        <taxon>Caballeronia</taxon>
    </lineage>
</organism>
<proteinExistence type="predicted"/>
<feature type="domain" description="ChrB N-terminal" evidence="2">
    <location>
        <begin position="25"/>
        <end position="158"/>
    </location>
</feature>
<evidence type="ECO:0000313" key="3">
    <source>
        <dbReference type="EMBL" id="SAL47279.1"/>
    </source>
</evidence>
<reference evidence="3 4" key="1">
    <citation type="submission" date="2016-01" db="EMBL/GenBank/DDBJ databases">
        <authorList>
            <person name="Peeters C."/>
        </authorList>
    </citation>
    <scope>NUCLEOTIDE SEQUENCE [LARGE SCALE GENOMIC DNA]</scope>
    <source>
        <strain evidence="3">LMG 29315</strain>
    </source>
</reference>
<comment type="caution">
    <text evidence="3">The sequence shown here is derived from an EMBL/GenBank/DDBJ whole genome shotgun (WGS) entry which is preliminary data.</text>
</comment>
<name>A0A658R3X7_9BURK</name>
<feature type="domain" description="ChrB C-terminal" evidence="1">
    <location>
        <begin position="187"/>
        <end position="316"/>
    </location>
</feature>
<dbReference type="Proteomes" id="UP000198263">
    <property type="component" value="Unassembled WGS sequence"/>
</dbReference>
<gene>
    <name evidence="3" type="ORF">AWB72_04948</name>
</gene>
<protein>
    <submittedName>
        <fullName evidence="3">Chromate resistance exported protein</fullName>
    </submittedName>
</protein>
<dbReference type="InterPro" id="IPR018634">
    <property type="entry name" value="ChrB_C"/>
</dbReference>
<evidence type="ECO:0000313" key="4">
    <source>
        <dbReference type="Proteomes" id="UP000198263"/>
    </source>
</evidence>
<accession>A0A658R3X7</accession>
<dbReference type="AlphaFoldDB" id="A0A658R3X7"/>
<dbReference type="Pfam" id="PF20229">
    <property type="entry name" value="ChrB_N"/>
    <property type="match status" value="1"/>
</dbReference>
<sequence length="330" mass="36603">MRYMHDLSSWSLLVLTLPTENATARMRFWRALKAKGCAMLRDGIYLLPFTPDREAALRELANAIGESGGTAHLLRAPSLSHEQEAEFRDLFDRSNDYDALIGALSEARKSVFGQAETELRRLIRRLRKDYESIVAIDFFPTEAATRAEAAWQDFVAHVDTVMSPGEPHPAEQAIRALALEDYRGRTWATRQRIWVDRVASAWLIRRFIDPDGRFLWLTSPGACPPDALGFDFDGAAFTHVGERVTFEVLMASFSLESDPALLRLAAMVHALDVGGAPVPEAIGFEAIMAGARERVADDDAMLSEMSRVLDSMYAHFAAVAKSAAQGSRPC</sequence>
<evidence type="ECO:0000259" key="2">
    <source>
        <dbReference type="Pfam" id="PF20229"/>
    </source>
</evidence>